<keyword evidence="3" id="KW-1185">Reference proteome</keyword>
<accession>A0ABT2T3S1</accession>
<dbReference type="Pfam" id="PF08973">
    <property type="entry name" value="TM1506"/>
    <property type="match status" value="1"/>
</dbReference>
<protein>
    <submittedName>
        <fullName evidence="2">DUF1893 domain-containing protein</fullName>
    </submittedName>
</protein>
<dbReference type="InterPro" id="IPR024529">
    <property type="entry name" value="ECF_trnsprt_substrate-spec"/>
</dbReference>
<evidence type="ECO:0000256" key="1">
    <source>
        <dbReference type="SAM" id="Phobius"/>
    </source>
</evidence>
<gene>
    <name evidence="2" type="ORF">OCV77_10375</name>
</gene>
<dbReference type="Proteomes" id="UP001652432">
    <property type="component" value="Unassembled WGS sequence"/>
</dbReference>
<dbReference type="InterPro" id="IPR037081">
    <property type="entry name" value="Hyp_TM1506"/>
</dbReference>
<dbReference type="EMBL" id="JAOQKJ010000007">
    <property type="protein sequence ID" value="MCU6744898.1"/>
    <property type="molecule type" value="Genomic_DNA"/>
</dbReference>
<dbReference type="Gene3D" id="1.10.1760.20">
    <property type="match status" value="1"/>
</dbReference>
<sequence length="326" mass="35105">MRQNSKTRNMAVTGMLVAAGLIIPFVTGHAFGVPGTVLLPMHLPVYLMGMLCGPLYGLIGGIITPILSSILTGMPAPYPMLPVMIGELAVYGLLGGLFYHSGKLKIYPALLAAMIPGRIVHGIIFAVMMFAGNKPVTFASVFASNIDGIPGTVIQLILIPVCVKVFEKLMGREGMPGRSDALQSVREQAKQLIAEGKASFVVIRQNEIVYQDLGNGIRPIMKVMENNREILFDAVIVDKIVGKAAAMLLTLGGASDIYGELMSKAAEEYLTAHDKKISYGRCIQVISNRTGDGICPMERAVADIDDPVEGYEKLKETVKQLSRKAI</sequence>
<keyword evidence="1" id="KW-0472">Membrane</keyword>
<evidence type="ECO:0000313" key="2">
    <source>
        <dbReference type="EMBL" id="MCU6744898.1"/>
    </source>
</evidence>
<name>A0ABT2T3S1_9FIRM</name>
<feature type="transmembrane region" description="Helical" evidence="1">
    <location>
        <begin position="12"/>
        <end position="33"/>
    </location>
</feature>
<feature type="transmembrane region" description="Helical" evidence="1">
    <location>
        <begin position="80"/>
        <end position="100"/>
    </location>
</feature>
<dbReference type="InterPro" id="IPR015067">
    <property type="entry name" value="DUF1893_TM1506-like"/>
</dbReference>
<keyword evidence="1" id="KW-0812">Transmembrane</keyword>
<keyword evidence="1" id="KW-1133">Transmembrane helix</keyword>
<dbReference type="InterPro" id="IPR016193">
    <property type="entry name" value="Cytidine_deaminase-like"/>
</dbReference>
<dbReference type="Gene3D" id="3.40.140.30">
    <property type="entry name" value="Hypothetical protein TM1506"/>
    <property type="match status" value="1"/>
</dbReference>
<feature type="transmembrane region" description="Helical" evidence="1">
    <location>
        <begin position="106"/>
        <end position="131"/>
    </location>
</feature>
<dbReference type="Pfam" id="PF12822">
    <property type="entry name" value="ECF_trnsprt"/>
    <property type="match status" value="1"/>
</dbReference>
<dbReference type="SUPFAM" id="SSF53927">
    <property type="entry name" value="Cytidine deaminase-like"/>
    <property type="match status" value="1"/>
</dbReference>
<dbReference type="RefSeq" id="WP_262575006.1">
    <property type="nucleotide sequence ID" value="NZ_JAOQKJ010000007.1"/>
</dbReference>
<reference evidence="2 3" key="1">
    <citation type="journal article" date="2021" name="ISME Commun">
        <title>Automated analysis of genomic sequences facilitates high-throughput and comprehensive description of bacteria.</title>
        <authorList>
            <person name="Hitch T.C.A."/>
        </authorList>
    </citation>
    <scope>NUCLEOTIDE SEQUENCE [LARGE SCALE GENOMIC DNA]</scope>
    <source>
        <strain evidence="2 3">Sanger_18</strain>
    </source>
</reference>
<feature type="transmembrane region" description="Helical" evidence="1">
    <location>
        <begin position="45"/>
        <end position="68"/>
    </location>
</feature>
<evidence type="ECO:0000313" key="3">
    <source>
        <dbReference type="Proteomes" id="UP001652432"/>
    </source>
</evidence>
<proteinExistence type="predicted"/>
<organism evidence="2 3">
    <name type="scientific">Suilimivivens aceti</name>
    <dbReference type="NCBI Taxonomy" id="2981774"/>
    <lineage>
        <taxon>Bacteria</taxon>
        <taxon>Bacillati</taxon>
        <taxon>Bacillota</taxon>
        <taxon>Clostridia</taxon>
        <taxon>Lachnospirales</taxon>
        <taxon>Lachnospiraceae</taxon>
        <taxon>Suilimivivens</taxon>
    </lineage>
</organism>
<comment type="caution">
    <text evidence="2">The sequence shown here is derived from an EMBL/GenBank/DDBJ whole genome shotgun (WGS) entry which is preliminary data.</text>
</comment>